<dbReference type="AlphaFoldDB" id="A0A316VPM0"/>
<dbReference type="RefSeq" id="XP_025358403.1">
    <property type="nucleotide sequence ID" value="XM_025496214.1"/>
</dbReference>
<dbReference type="PANTHER" id="PTHR12911:SF8">
    <property type="entry name" value="KLAROID PROTEIN-RELATED"/>
    <property type="match status" value="1"/>
</dbReference>
<keyword evidence="3" id="KW-1133">Transmembrane helix</keyword>
<dbReference type="OrthoDB" id="342281at2759"/>
<reference evidence="6 7" key="1">
    <citation type="journal article" date="2018" name="Mol. Biol. Evol.">
        <title>Broad Genomic Sampling Reveals a Smut Pathogenic Ancestry of the Fungal Clade Ustilaginomycotina.</title>
        <authorList>
            <person name="Kijpornyongpan T."/>
            <person name="Mondo S.J."/>
            <person name="Barry K."/>
            <person name="Sandor L."/>
            <person name="Lee J."/>
            <person name="Lipzen A."/>
            <person name="Pangilinan J."/>
            <person name="LaButti K."/>
            <person name="Hainaut M."/>
            <person name="Henrissat B."/>
            <person name="Grigoriev I.V."/>
            <person name="Spatafora J.W."/>
            <person name="Aime M.C."/>
        </authorList>
    </citation>
    <scope>NUCLEOTIDE SEQUENCE [LARGE SCALE GENOMIC DNA]</scope>
    <source>
        <strain evidence="6 7">MCA 3882</strain>
    </source>
</reference>
<keyword evidence="4" id="KW-0472">Membrane</keyword>
<protein>
    <recommendedName>
        <fullName evidence="5">SUN domain-containing protein</fullName>
    </recommendedName>
</protein>
<organism evidence="6 7">
    <name type="scientific">Meira miltonrushii</name>
    <dbReference type="NCBI Taxonomy" id="1280837"/>
    <lineage>
        <taxon>Eukaryota</taxon>
        <taxon>Fungi</taxon>
        <taxon>Dikarya</taxon>
        <taxon>Basidiomycota</taxon>
        <taxon>Ustilaginomycotina</taxon>
        <taxon>Exobasidiomycetes</taxon>
        <taxon>Exobasidiales</taxon>
        <taxon>Brachybasidiaceae</taxon>
        <taxon>Meira</taxon>
    </lineage>
</organism>
<evidence type="ECO:0000259" key="5">
    <source>
        <dbReference type="PROSITE" id="PS51469"/>
    </source>
</evidence>
<dbReference type="PROSITE" id="PS51469">
    <property type="entry name" value="SUN"/>
    <property type="match status" value="1"/>
</dbReference>
<comment type="subcellular location">
    <subcellularLocation>
        <location evidence="1">Membrane</location>
    </subcellularLocation>
</comment>
<dbReference type="InterPro" id="IPR012919">
    <property type="entry name" value="SUN_dom"/>
</dbReference>
<dbReference type="GeneID" id="37017995"/>
<sequence>MIEDALETYSADRIGERDYALYSSGGRIIPSFTSPTFGLRKRSSSPLAWFSKAPLLERVGAEGQPPVIALVPDVTPGMCWAFAGSEGTLGISLARRVLVSKITMEHTSPSISHDQSISAPRDVTVWGIGEEDSILPAPIPPSDRHLLLSTFTYDVLASKMIQQFPISREAEQLNIPIAIVQMQIHSNHGKKDYTCLYRVRVHGNEWTLEDELQSQN</sequence>
<evidence type="ECO:0000256" key="1">
    <source>
        <dbReference type="ARBA" id="ARBA00004370"/>
    </source>
</evidence>
<dbReference type="PANTHER" id="PTHR12911">
    <property type="entry name" value="SAD1/UNC-84-LIKE PROTEIN-RELATED"/>
    <property type="match status" value="1"/>
</dbReference>
<dbReference type="GO" id="GO:0034993">
    <property type="term" value="C:meiotic nuclear membrane microtubule tethering complex"/>
    <property type="evidence" value="ECO:0007669"/>
    <property type="project" value="TreeGrafter"/>
</dbReference>
<dbReference type="STRING" id="1280837.A0A316VPM0"/>
<evidence type="ECO:0000313" key="6">
    <source>
        <dbReference type="EMBL" id="PWN38101.1"/>
    </source>
</evidence>
<evidence type="ECO:0000256" key="3">
    <source>
        <dbReference type="ARBA" id="ARBA00022989"/>
    </source>
</evidence>
<accession>A0A316VPM0</accession>
<name>A0A316VPM0_9BASI</name>
<dbReference type="EMBL" id="KZ819602">
    <property type="protein sequence ID" value="PWN38101.1"/>
    <property type="molecule type" value="Genomic_DNA"/>
</dbReference>
<evidence type="ECO:0000256" key="4">
    <source>
        <dbReference type="ARBA" id="ARBA00023136"/>
    </source>
</evidence>
<dbReference type="Pfam" id="PF07738">
    <property type="entry name" value="Sad1_UNC"/>
    <property type="match status" value="1"/>
</dbReference>
<gene>
    <name evidence="6" type="ORF">FA14DRAFT_117135</name>
</gene>
<proteinExistence type="predicted"/>
<dbReference type="Gene3D" id="2.60.120.260">
    <property type="entry name" value="Galactose-binding domain-like"/>
    <property type="match status" value="1"/>
</dbReference>
<feature type="domain" description="SUN" evidence="5">
    <location>
        <begin position="25"/>
        <end position="206"/>
    </location>
</feature>
<keyword evidence="7" id="KW-1185">Reference proteome</keyword>
<evidence type="ECO:0000256" key="2">
    <source>
        <dbReference type="ARBA" id="ARBA00022692"/>
    </source>
</evidence>
<dbReference type="InterPro" id="IPR045119">
    <property type="entry name" value="SUN1-5"/>
</dbReference>
<dbReference type="GO" id="GO:0043495">
    <property type="term" value="F:protein-membrane adaptor activity"/>
    <property type="evidence" value="ECO:0007669"/>
    <property type="project" value="TreeGrafter"/>
</dbReference>
<evidence type="ECO:0000313" key="7">
    <source>
        <dbReference type="Proteomes" id="UP000245771"/>
    </source>
</evidence>
<keyword evidence="2" id="KW-0812">Transmembrane</keyword>
<dbReference type="InParanoid" id="A0A316VPM0"/>
<dbReference type="Proteomes" id="UP000245771">
    <property type="component" value="Unassembled WGS sequence"/>
</dbReference>